<name>M2APG6_9BACT</name>
<evidence type="ECO:0000313" key="1">
    <source>
        <dbReference type="EMBL" id="EMB18965.1"/>
    </source>
</evidence>
<organism evidence="1 2">
    <name type="scientific">Rhodopirellula europaea 6C</name>
    <dbReference type="NCBI Taxonomy" id="1263867"/>
    <lineage>
        <taxon>Bacteria</taxon>
        <taxon>Pseudomonadati</taxon>
        <taxon>Planctomycetota</taxon>
        <taxon>Planctomycetia</taxon>
        <taxon>Pirellulales</taxon>
        <taxon>Pirellulaceae</taxon>
        <taxon>Rhodopirellula</taxon>
    </lineage>
</organism>
<evidence type="ECO:0000313" key="2">
    <source>
        <dbReference type="Proteomes" id="UP000011529"/>
    </source>
</evidence>
<proteinExistence type="predicted"/>
<protein>
    <submittedName>
        <fullName evidence="1">Uncharacterized protein</fullName>
    </submittedName>
</protein>
<dbReference type="Proteomes" id="UP000011529">
    <property type="component" value="Unassembled WGS sequence"/>
</dbReference>
<dbReference type="AlphaFoldDB" id="M2APG6"/>
<keyword evidence="2" id="KW-1185">Reference proteome</keyword>
<accession>M2APG6</accession>
<sequence length="50" mass="5503">MGHKLQLGWRTAGGDEKYTASELCSRGPIALSCWSAFPFDRSVRDTACEP</sequence>
<reference evidence="1" key="1">
    <citation type="submission" date="2012-11" db="EMBL/GenBank/DDBJ databases">
        <title>Permanent draft genomes of Rhodopirellula europaea strain SH398 and 6C.</title>
        <authorList>
            <person name="Richter M."/>
            <person name="Richter-Heitmann T."/>
            <person name="Frank C."/>
            <person name="Harder J."/>
            <person name="Glockner F.O."/>
        </authorList>
    </citation>
    <scope>NUCLEOTIDE SEQUENCE</scope>
    <source>
        <strain evidence="1">6C</strain>
    </source>
</reference>
<comment type="caution">
    <text evidence="1">The sequence shown here is derived from an EMBL/GenBank/DDBJ whole genome shotgun (WGS) entry which is preliminary data.</text>
</comment>
<gene>
    <name evidence="1" type="ORF">RE6C_00305</name>
</gene>
<dbReference type="EMBL" id="ANMO01000015">
    <property type="protein sequence ID" value="EMB18965.1"/>
    <property type="molecule type" value="Genomic_DNA"/>
</dbReference>
<dbReference type="PATRIC" id="fig|1263867.3.peg.330"/>
<reference evidence="1" key="2">
    <citation type="journal article" date="2013" name="Mar. Genomics">
        <title>Expression of sulfatases in Rhodopirellula baltica and the diversity of sulfatases in the genus Rhodopirellula.</title>
        <authorList>
            <person name="Wegner C.E."/>
            <person name="Richter-Heitmann T."/>
            <person name="Klindworth A."/>
            <person name="Klockow C."/>
            <person name="Richter M."/>
            <person name="Achstetter T."/>
            <person name="Glockner F.O."/>
            <person name="Harder J."/>
        </authorList>
    </citation>
    <scope>NUCLEOTIDE SEQUENCE [LARGE SCALE GENOMIC DNA]</scope>
    <source>
        <strain evidence="1">6C</strain>
    </source>
</reference>